<comment type="cofactor">
    <cofactor evidence="1">
        <name>[4Fe-4S] cluster</name>
        <dbReference type="ChEBI" id="CHEBI:49883"/>
    </cofactor>
</comment>
<dbReference type="Pfam" id="PF01866">
    <property type="entry name" value="Diphthamide_syn"/>
    <property type="match status" value="2"/>
</dbReference>
<accession>A0A7S3XP23</accession>
<evidence type="ECO:0000256" key="10">
    <source>
        <dbReference type="SAM" id="MobiDB-lite"/>
    </source>
</evidence>
<keyword evidence="5" id="KW-0479">Metal-binding</keyword>
<dbReference type="InterPro" id="IPR042265">
    <property type="entry name" value="DPH1/DPH2_3"/>
</dbReference>
<gene>
    <name evidence="11" type="ORF">HAKA00212_LOCUS6733</name>
</gene>
<evidence type="ECO:0000313" key="11">
    <source>
        <dbReference type="EMBL" id="CAE0628053.1"/>
    </source>
</evidence>
<dbReference type="GO" id="GO:0017183">
    <property type="term" value="P:protein histidyl modification to diphthamide"/>
    <property type="evidence" value="ECO:0007669"/>
    <property type="project" value="UniProtKB-UniPathway"/>
</dbReference>
<dbReference type="InterPro" id="IPR042263">
    <property type="entry name" value="DPH1/DPH2_1"/>
</dbReference>
<evidence type="ECO:0000256" key="8">
    <source>
        <dbReference type="ARBA" id="ARBA00032573"/>
    </source>
</evidence>
<evidence type="ECO:0000256" key="4">
    <source>
        <dbReference type="ARBA" id="ARBA00021914"/>
    </source>
</evidence>
<proteinExistence type="inferred from homology"/>
<comment type="similarity">
    <text evidence="3">Belongs to the DPH1/DPH2 family. DPH2 subfamily.</text>
</comment>
<keyword evidence="7" id="KW-0411">Iron-sulfur</keyword>
<dbReference type="Gene3D" id="3.40.50.11860">
    <property type="entry name" value="Diphthamide synthesis DPH1/DPH2 domain 3"/>
    <property type="match status" value="1"/>
</dbReference>
<protein>
    <recommendedName>
        <fullName evidence="4">2-(3-amino-3-carboxypropyl)histidine synthase subunit 2</fullName>
    </recommendedName>
    <alternativeName>
        <fullName evidence="8">Diphthamide biosynthesis protein 2</fullName>
    </alternativeName>
    <alternativeName>
        <fullName evidence="9">Diphtheria toxin resistance protein 2</fullName>
    </alternativeName>
</protein>
<evidence type="ECO:0000256" key="2">
    <source>
        <dbReference type="ARBA" id="ARBA00005156"/>
    </source>
</evidence>
<dbReference type="EMBL" id="HBIU01014497">
    <property type="protein sequence ID" value="CAE0628053.1"/>
    <property type="molecule type" value="Transcribed_RNA"/>
</dbReference>
<dbReference type="PANTHER" id="PTHR10762:SF2">
    <property type="entry name" value="2-(3-AMINO-3-CARBOXYPROPYL)HISTIDINE SYNTHASE SUBUNIT 2"/>
    <property type="match status" value="1"/>
</dbReference>
<evidence type="ECO:0000256" key="7">
    <source>
        <dbReference type="ARBA" id="ARBA00023014"/>
    </source>
</evidence>
<sequence>MEAEPPKINFDDGSRIIQAEVQMQQENVVLPEEIPEFLRDVYGIPKVLDFIQKGRHQRVALQFPDKMLPDVPRVMDEINSELGQEGPLVFALGDTSYGACCVDEVNAAHLGADSIVHFGPACLSPTLRLPTCYVFGKESIDVEDCARCINRLFEEQKPAEQVILLYEVGFLHRIDELMQQLGQTNNRVVLGKVPDSLERNDDAVVAADNATDSRSKKRGTTCCGGGSYQPPTREGGGACQLDRQTESCCAPAASLGGPCKERSGLPLEEEGNNRRCNLQEGPQDRTQDFLVLAGLEIPKIDEEQLEASTIVYLGSEGPQLSTLLMRCSKSKCFSYDPQRDPNQEFREETGKSNRALMRRFYLVQRAREASIVGLVVGTLGVAGYLSQVRRLRALVEAAGRKAYTFAVGKLNVAKLANFAEVEVFVLVACPNASLLAEADAREYPAPVVTPLELEVALGVREWGFYSADFHDLGGEREEQVENEGGGERETEEKDPDAPIFSLVSGSYRARPGFASVADRDNENVDSIKGKELMEYRSPAGDFLQARQFQGLEQALGETEVRPAVPGQVGIASDYGGV</sequence>
<evidence type="ECO:0000256" key="3">
    <source>
        <dbReference type="ARBA" id="ARBA00006179"/>
    </source>
</evidence>
<dbReference type="PANTHER" id="PTHR10762">
    <property type="entry name" value="DIPHTHAMIDE BIOSYNTHESIS PROTEIN"/>
    <property type="match status" value="1"/>
</dbReference>
<dbReference type="FunFam" id="3.40.50.11840:FF:000002">
    <property type="entry name" value="2-(3-amino-3-carboxypropyl)histidine synthase subunit 2"/>
    <property type="match status" value="1"/>
</dbReference>
<dbReference type="Gene3D" id="3.40.50.11840">
    <property type="entry name" value="Diphthamide synthesis DPH1/DPH2 domain 1"/>
    <property type="match status" value="1"/>
</dbReference>
<name>A0A7S3XP23_HETAK</name>
<dbReference type="UniPathway" id="UPA00559"/>
<dbReference type="GO" id="GO:0051536">
    <property type="term" value="F:iron-sulfur cluster binding"/>
    <property type="evidence" value="ECO:0007669"/>
    <property type="project" value="UniProtKB-KW"/>
</dbReference>
<keyword evidence="6" id="KW-0408">Iron</keyword>
<dbReference type="SFLD" id="SFLDG01121">
    <property type="entry name" value="Diphthamide_biosynthesis"/>
    <property type="match status" value="1"/>
</dbReference>
<evidence type="ECO:0000256" key="6">
    <source>
        <dbReference type="ARBA" id="ARBA00023004"/>
    </source>
</evidence>
<organism evidence="11">
    <name type="scientific">Heterosigma akashiwo</name>
    <name type="common">Chromophytic alga</name>
    <name type="synonym">Heterosigma carterae</name>
    <dbReference type="NCBI Taxonomy" id="2829"/>
    <lineage>
        <taxon>Eukaryota</taxon>
        <taxon>Sar</taxon>
        <taxon>Stramenopiles</taxon>
        <taxon>Ochrophyta</taxon>
        <taxon>Raphidophyceae</taxon>
        <taxon>Chattonellales</taxon>
        <taxon>Chattonellaceae</taxon>
        <taxon>Heterosigma</taxon>
    </lineage>
</organism>
<dbReference type="NCBIfam" id="TIGR00322">
    <property type="entry name" value="diphth2_R"/>
    <property type="match status" value="2"/>
</dbReference>
<dbReference type="InterPro" id="IPR016435">
    <property type="entry name" value="DPH1/DPH2"/>
</dbReference>
<evidence type="ECO:0000256" key="5">
    <source>
        <dbReference type="ARBA" id="ARBA00022723"/>
    </source>
</evidence>
<dbReference type="AlphaFoldDB" id="A0A7S3XP23"/>
<comment type="pathway">
    <text evidence="2">Protein modification; peptidyl-diphthamide biosynthesis.</text>
</comment>
<feature type="region of interest" description="Disordered" evidence="10">
    <location>
        <begin position="475"/>
        <end position="497"/>
    </location>
</feature>
<dbReference type="SFLD" id="SFLDS00032">
    <property type="entry name" value="Radical_SAM_3-amino-3-carboxyp"/>
    <property type="match status" value="1"/>
</dbReference>
<evidence type="ECO:0000256" key="1">
    <source>
        <dbReference type="ARBA" id="ARBA00001966"/>
    </source>
</evidence>
<dbReference type="GO" id="GO:0090560">
    <property type="term" value="F:2-(3-amino-3-carboxypropyl)histidine synthase activity"/>
    <property type="evidence" value="ECO:0007669"/>
    <property type="project" value="InterPro"/>
</dbReference>
<reference evidence="11" key="1">
    <citation type="submission" date="2021-01" db="EMBL/GenBank/DDBJ databases">
        <authorList>
            <person name="Corre E."/>
            <person name="Pelletier E."/>
            <person name="Niang G."/>
            <person name="Scheremetjew M."/>
            <person name="Finn R."/>
            <person name="Kale V."/>
            <person name="Holt S."/>
            <person name="Cochrane G."/>
            <person name="Meng A."/>
            <person name="Brown T."/>
            <person name="Cohen L."/>
        </authorList>
    </citation>
    <scope>NUCLEOTIDE SEQUENCE</scope>
    <source>
        <strain evidence="11">CCMP3107</strain>
    </source>
</reference>
<dbReference type="GO" id="GO:0046872">
    <property type="term" value="F:metal ion binding"/>
    <property type="evidence" value="ECO:0007669"/>
    <property type="project" value="UniProtKB-KW"/>
</dbReference>
<feature type="compositionally biased region" description="Basic and acidic residues" evidence="10">
    <location>
        <begin position="475"/>
        <end position="491"/>
    </location>
</feature>
<evidence type="ECO:0000256" key="9">
    <source>
        <dbReference type="ARBA" id="ARBA00032791"/>
    </source>
</evidence>
<dbReference type="FunFam" id="3.40.50.11860:FF:000001">
    <property type="entry name" value="2-(3-amino-3-carboxypropyl)histidine synthase subunit 2"/>
    <property type="match status" value="1"/>
</dbReference>